<dbReference type="NCBIfam" id="TIGR02985">
    <property type="entry name" value="Sig70_bacteroi1"/>
    <property type="match status" value="1"/>
</dbReference>
<evidence type="ECO:0000259" key="5">
    <source>
        <dbReference type="Pfam" id="PF04542"/>
    </source>
</evidence>
<keyword evidence="8" id="KW-1185">Reference proteome</keyword>
<dbReference type="PANTHER" id="PTHR43133:SF46">
    <property type="entry name" value="RNA POLYMERASE SIGMA-70 FACTOR ECF SUBFAMILY"/>
    <property type="match status" value="1"/>
</dbReference>
<dbReference type="SUPFAM" id="SSF88946">
    <property type="entry name" value="Sigma2 domain of RNA polymerase sigma factors"/>
    <property type="match status" value="1"/>
</dbReference>
<keyword evidence="4" id="KW-0804">Transcription</keyword>
<evidence type="ECO:0000256" key="2">
    <source>
        <dbReference type="ARBA" id="ARBA00023015"/>
    </source>
</evidence>
<dbReference type="SUPFAM" id="SSF88659">
    <property type="entry name" value="Sigma3 and sigma4 domains of RNA polymerase sigma factors"/>
    <property type="match status" value="1"/>
</dbReference>
<feature type="domain" description="RNA polymerase sigma factor 70 region 4 type 2" evidence="6">
    <location>
        <begin position="117"/>
        <end position="168"/>
    </location>
</feature>
<dbReference type="InterPro" id="IPR013249">
    <property type="entry name" value="RNA_pol_sigma70_r4_t2"/>
</dbReference>
<evidence type="ECO:0000313" key="7">
    <source>
        <dbReference type="EMBL" id="MBT1695408.1"/>
    </source>
</evidence>
<dbReference type="AlphaFoldDB" id="A0AAP2GL28"/>
<dbReference type="PANTHER" id="PTHR43133">
    <property type="entry name" value="RNA POLYMERASE ECF-TYPE SIGMA FACTO"/>
    <property type="match status" value="1"/>
</dbReference>
<dbReference type="CDD" id="cd06171">
    <property type="entry name" value="Sigma70_r4"/>
    <property type="match status" value="1"/>
</dbReference>
<evidence type="ECO:0000313" key="8">
    <source>
        <dbReference type="Proteomes" id="UP001319200"/>
    </source>
</evidence>
<proteinExistence type="inferred from homology"/>
<name>A0AAP2GL28_9BACT</name>
<dbReference type="InterPro" id="IPR007627">
    <property type="entry name" value="RNA_pol_sigma70_r2"/>
</dbReference>
<dbReference type="Gene3D" id="1.10.1740.10">
    <property type="match status" value="1"/>
</dbReference>
<dbReference type="Gene3D" id="1.10.10.10">
    <property type="entry name" value="Winged helix-like DNA-binding domain superfamily/Winged helix DNA-binding domain"/>
    <property type="match status" value="1"/>
</dbReference>
<protein>
    <submittedName>
        <fullName evidence="7">RNA polymerase sigma-70 factor</fullName>
    </submittedName>
</protein>
<dbReference type="RefSeq" id="WP_254159196.1">
    <property type="nucleotide sequence ID" value="NZ_JAHESF010000001.1"/>
</dbReference>
<dbReference type="Pfam" id="PF08281">
    <property type="entry name" value="Sigma70_r4_2"/>
    <property type="match status" value="1"/>
</dbReference>
<gene>
    <name evidence="7" type="ORF">KK083_00880</name>
</gene>
<reference evidence="7 8" key="1">
    <citation type="submission" date="2021-05" db="EMBL/GenBank/DDBJ databases">
        <title>A Polyphasic approach of four new species of the genus Ohtaekwangia: Ohtaekwangia histidinii sp. nov., Ohtaekwangia cretensis sp. nov., Ohtaekwangia indiensis sp. nov., Ohtaekwangia reichenbachii sp. nov. from diverse environment.</title>
        <authorList>
            <person name="Octaviana S."/>
        </authorList>
    </citation>
    <scope>NUCLEOTIDE SEQUENCE [LARGE SCALE GENOMIC DNA]</scope>
    <source>
        <strain evidence="7 8">PWU4</strain>
    </source>
</reference>
<accession>A0AAP2GL28</accession>
<evidence type="ECO:0000256" key="1">
    <source>
        <dbReference type="ARBA" id="ARBA00010641"/>
    </source>
</evidence>
<dbReference type="EMBL" id="JAHESF010000001">
    <property type="protein sequence ID" value="MBT1695408.1"/>
    <property type="molecule type" value="Genomic_DNA"/>
</dbReference>
<evidence type="ECO:0000256" key="3">
    <source>
        <dbReference type="ARBA" id="ARBA00023082"/>
    </source>
</evidence>
<feature type="domain" description="RNA polymerase sigma-70 region 2" evidence="5">
    <location>
        <begin position="22"/>
        <end position="86"/>
    </location>
</feature>
<dbReference type="InterPro" id="IPR014284">
    <property type="entry name" value="RNA_pol_sigma-70_dom"/>
</dbReference>
<keyword evidence="3" id="KW-0731">Sigma factor</keyword>
<comment type="similarity">
    <text evidence="1">Belongs to the sigma-70 factor family. ECF subfamily.</text>
</comment>
<evidence type="ECO:0000256" key="4">
    <source>
        <dbReference type="ARBA" id="ARBA00023163"/>
    </source>
</evidence>
<dbReference type="Pfam" id="PF04542">
    <property type="entry name" value="Sigma70_r2"/>
    <property type="match status" value="1"/>
</dbReference>
<dbReference type="GO" id="GO:0003677">
    <property type="term" value="F:DNA binding"/>
    <property type="evidence" value="ECO:0007669"/>
    <property type="project" value="InterPro"/>
</dbReference>
<keyword evidence="2" id="KW-0805">Transcription regulation</keyword>
<dbReference type="InterPro" id="IPR013324">
    <property type="entry name" value="RNA_pol_sigma_r3/r4-like"/>
</dbReference>
<dbReference type="GO" id="GO:0016987">
    <property type="term" value="F:sigma factor activity"/>
    <property type="evidence" value="ECO:0007669"/>
    <property type="project" value="UniProtKB-KW"/>
</dbReference>
<dbReference type="InterPro" id="IPR036388">
    <property type="entry name" value="WH-like_DNA-bd_sf"/>
</dbReference>
<dbReference type="InterPro" id="IPR039425">
    <property type="entry name" value="RNA_pol_sigma-70-like"/>
</dbReference>
<evidence type="ECO:0000259" key="6">
    <source>
        <dbReference type="Pfam" id="PF08281"/>
    </source>
</evidence>
<dbReference type="NCBIfam" id="TIGR02937">
    <property type="entry name" value="sigma70-ECF"/>
    <property type="match status" value="1"/>
</dbReference>
<comment type="caution">
    <text evidence="7">The sequence shown here is derived from an EMBL/GenBank/DDBJ whole genome shotgun (WGS) entry which is preliminary data.</text>
</comment>
<dbReference type="GO" id="GO:0006352">
    <property type="term" value="P:DNA-templated transcription initiation"/>
    <property type="evidence" value="ECO:0007669"/>
    <property type="project" value="InterPro"/>
</dbReference>
<dbReference type="InterPro" id="IPR013325">
    <property type="entry name" value="RNA_pol_sigma_r2"/>
</dbReference>
<sequence length="187" mass="21863">MEQDLHLIEQIKKGNRVAFNALYLRYWEELYRFGYGILGDEDQAKDILQDIFFAIWRNREALEIRSVSAYLHTAVRYEVTRALRNGKLTASHEECLSALPSPHSSEAHLHLADLEDQVKETLEKLPQKSREVFYLSRFQELSNKEIAQKLSLSQRTVEWHISSALQHLRQSMNHLATWVVLTISPFL</sequence>
<dbReference type="InterPro" id="IPR014327">
    <property type="entry name" value="RNA_pol_sigma70_bacteroid"/>
</dbReference>
<dbReference type="Proteomes" id="UP001319200">
    <property type="component" value="Unassembled WGS sequence"/>
</dbReference>
<organism evidence="7 8">
    <name type="scientific">Chryseosolibacter histidini</name>
    <dbReference type="NCBI Taxonomy" id="2782349"/>
    <lineage>
        <taxon>Bacteria</taxon>
        <taxon>Pseudomonadati</taxon>
        <taxon>Bacteroidota</taxon>
        <taxon>Cytophagia</taxon>
        <taxon>Cytophagales</taxon>
        <taxon>Chryseotaleaceae</taxon>
        <taxon>Chryseosolibacter</taxon>
    </lineage>
</organism>